<protein>
    <submittedName>
        <fullName evidence="3">Solute carrier organic anion transporter family member 4C1-like protein</fullName>
    </submittedName>
</protein>
<dbReference type="PANTHER" id="PTHR11388:SF76">
    <property type="entry name" value="SOLUTE CARRIER ORGANIC ANION TRANSPORTER FAMILY MEMBER"/>
    <property type="match status" value="1"/>
</dbReference>
<feature type="transmembrane region" description="Helical" evidence="2">
    <location>
        <begin position="161"/>
        <end position="180"/>
    </location>
</feature>
<keyword evidence="2" id="KW-1133">Transmembrane helix</keyword>
<dbReference type="Pfam" id="PF03137">
    <property type="entry name" value="OATP"/>
    <property type="match status" value="1"/>
</dbReference>
<reference evidence="3 4" key="1">
    <citation type="journal article" date="2018" name="Gigascience">
        <title>Genomes of trombidid mites reveal novel predicted allergens and laterally-transferred genes associated with secondary metabolism.</title>
        <authorList>
            <person name="Dong X."/>
            <person name="Chaisiri K."/>
            <person name="Xia D."/>
            <person name="Armstrong S.D."/>
            <person name="Fang Y."/>
            <person name="Donnelly M.J."/>
            <person name="Kadowaki T."/>
            <person name="McGarry J.W."/>
            <person name="Darby A.C."/>
            <person name="Makepeace B.L."/>
        </authorList>
    </citation>
    <scope>NUCLEOTIDE SEQUENCE [LARGE SCALE GENOMIC DNA]</scope>
    <source>
        <strain evidence="3">UoL-UT</strain>
    </source>
</reference>
<dbReference type="InterPro" id="IPR004156">
    <property type="entry name" value="OATP"/>
</dbReference>
<sequence length="219" mass="24436">MPVHVINSVDSFSHDSSEKKKFSCKFSDPRSFVVVYTIVGNLEIAVYVYLISILSTIERRFGFSPKTSVFIVVCNHISAAAIGPFVGYFGSRYNRPALLGIGIFFVSLSCVLFTIPYYIYGASVHFLSNPLLSPANQTKFDLCDKRIEYSEICAEDHVQDISTIIPIILFCLASVVYGVGRSTYHILGVPYLDDSVDKVNFPIYIGIVAEIINKCLRFV</sequence>
<keyword evidence="4" id="KW-1185">Reference proteome</keyword>
<dbReference type="Gene3D" id="1.20.1250.20">
    <property type="entry name" value="MFS general substrate transporter like domains"/>
    <property type="match status" value="1"/>
</dbReference>
<dbReference type="AlphaFoldDB" id="A0A443SLR6"/>
<dbReference type="InterPro" id="IPR036259">
    <property type="entry name" value="MFS_trans_sf"/>
</dbReference>
<evidence type="ECO:0000313" key="4">
    <source>
        <dbReference type="Proteomes" id="UP000288716"/>
    </source>
</evidence>
<keyword evidence="2" id="KW-0472">Membrane</keyword>
<comment type="caution">
    <text evidence="3">The sequence shown here is derived from an EMBL/GenBank/DDBJ whole genome shotgun (WGS) entry which is preliminary data.</text>
</comment>
<dbReference type="SUPFAM" id="SSF103473">
    <property type="entry name" value="MFS general substrate transporter"/>
    <property type="match status" value="1"/>
</dbReference>
<dbReference type="VEuPathDB" id="VectorBase:LDEU003606"/>
<dbReference type="EMBL" id="NCKV01001382">
    <property type="protein sequence ID" value="RWS28435.1"/>
    <property type="molecule type" value="Genomic_DNA"/>
</dbReference>
<evidence type="ECO:0000256" key="2">
    <source>
        <dbReference type="SAM" id="Phobius"/>
    </source>
</evidence>
<keyword evidence="2" id="KW-0812">Transmembrane</keyword>
<name>A0A443SLR6_9ACAR</name>
<dbReference type="GO" id="GO:0015347">
    <property type="term" value="F:sodium-independent organic anion transmembrane transporter activity"/>
    <property type="evidence" value="ECO:0007669"/>
    <property type="project" value="TreeGrafter"/>
</dbReference>
<evidence type="ECO:0000256" key="1">
    <source>
        <dbReference type="ARBA" id="ARBA00023157"/>
    </source>
</evidence>
<proteinExistence type="predicted"/>
<keyword evidence="1" id="KW-1015">Disulfide bond</keyword>
<dbReference type="PANTHER" id="PTHR11388">
    <property type="entry name" value="ORGANIC ANION TRANSPORTER"/>
    <property type="match status" value="1"/>
</dbReference>
<dbReference type="GO" id="GO:0016323">
    <property type="term" value="C:basolateral plasma membrane"/>
    <property type="evidence" value="ECO:0007669"/>
    <property type="project" value="TreeGrafter"/>
</dbReference>
<dbReference type="Proteomes" id="UP000288716">
    <property type="component" value="Unassembled WGS sequence"/>
</dbReference>
<gene>
    <name evidence="3" type="ORF">B4U80_00853</name>
</gene>
<organism evidence="3 4">
    <name type="scientific">Leptotrombidium deliense</name>
    <dbReference type="NCBI Taxonomy" id="299467"/>
    <lineage>
        <taxon>Eukaryota</taxon>
        <taxon>Metazoa</taxon>
        <taxon>Ecdysozoa</taxon>
        <taxon>Arthropoda</taxon>
        <taxon>Chelicerata</taxon>
        <taxon>Arachnida</taxon>
        <taxon>Acari</taxon>
        <taxon>Acariformes</taxon>
        <taxon>Trombidiformes</taxon>
        <taxon>Prostigmata</taxon>
        <taxon>Anystina</taxon>
        <taxon>Parasitengona</taxon>
        <taxon>Trombiculoidea</taxon>
        <taxon>Trombiculidae</taxon>
        <taxon>Leptotrombidium</taxon>
    </lineage>
</organism>
<dbReference type="OrthoDB" id="5062115at2759"/>
<feature type="transmembrane region" description="Helical" evidence="2">
    <location>
        <begin position="33"/>
        <end position="57"/>
    </location>
</feature>
<feature type="transmembrane region" description="Helical" evidence="2">
    <location>
        <begin position="69"/>
        <end position="90"/>
    </location>
</feature>
<dbReference type="GO" id="GO:0043252">
    <property type="term" value="P:sodium-independent organic anion transport"/>
    <property type="evidence" value="ECO:0007669"/>
    <property type="project" value="TreeGrafter"/>
</dbReference>
<evidence type="ECO:0000313" key="3">
    <source>
        <dbReference type="EMBL" id="RWS28435.1"/>
    </source>
</evidence>
<accession>A0A443SLR6</accession>
<feature type="transmembrane region" description="Helical" evidence="2">
    <location>
        <begin position="97"/>
        <end position="120"/>
    </location>
</feature>